<dbReference type="Proteomes" id="UP000245639">
    <property type="component" value="Unassembled WGS sequence"/>
</dbReference>
<accession>A0A2U1F7M2</accession>
<proteinExistence type="predicted"/>
<comment type="caution">
    <text evidence="1">The sequence shown here is derived from an EMBL/GenBank/DDBJ whole genome shotgun (WGS) entry which is preliminary data.</text>
</comment>
<protein>
    <submittedName>
        <fullName evidence="1">Uncharacterized protein</fullName>
    </submittedName>
</protein>
<dbReference type="AlphaFoldDB" id="A0A2U1F7M2"/>
<dbReference type="RefSeq" id="WP_116709425.1">
    <property type="nucleotide sequence ID" value="NZ_QEKW01000009.1"/>
</dbReference>
<reference evidence="1 2" key="1">
    <citation type="submission" date="2018-04" db="EMBL/GenBank/DDBJ databases">
        <title>Genomic Encyclopedia of Type Strains, Phase IV (KMG-IV): sequencing the most valuable type-strain genomes for metagenomic binning, comparative biology and taxonomic classification.</title>
        <authorList>
            <person name="Goeker M."/>
        </authorList>
    </citation>
    <scope>NUCLEOTIDE SEQUENCE [LARGE SCALE GENOMIC DNA]</scope>
    <source>
        <strain evidence="1 2">DSM 45771</strain>
    </source>
</reference>
<evidence type="ECO:0000313" key="1">
    <source>
        <dbReference type="EMBL" id="PVZ08183.1"/>
    </source>
</evidence>
<keyword evidence="2" id="KW-1185">Reference proteome</keyword>
<name>A0A2U1F7M2_9PSEU</name>
<gene>
    <name evidence="1" type="ORF">C8D89_10966</name>
</gene>
<sequence length="66" mass="7353">MEASGDRNDAVLVISVWRELDCCPSFRGRVLAGSADEQLPEGRAVTSHAEILDAVAQWLRRRMPED</sequence>
<evidence type="ECO:0000313" key="2">
    <source>
        <dbReference type="Proteomes" id="UP000245639"/>
    </source>
</evidence>
<organism evidence="1 2">
    <name type="scientific">Actinomycetospora cinnamomea</name>
    <dbReference type="NCBI Taxonomy" id="663609"/>
    <lineage>
        <taxon>Bacteria</taxon>
        <taxon>Bacillati</taxon>
        <taxon>Actinomycetota</taxon>
        <taxon>Actinomycetes</taxon>
        <taxon>Pseudonocardiales</taxon>
        <taxon>Pseudonocardiaceae</taxon>
        <taxon>Actinomycetospora</taxon>
    </lineage>
</organism>
<dbReference type="EMBL" id="QEKW01000009">
    <property type="protein sequence ID" value="PVZ08183.1"/>
    <property type="molecule type" value="Genomic_DNA"/>
</dbReference>